<keyword evidence="3" id="KW-0235">DNA replication</keyword>
<evidence type="ECO:0000256" key="6">
    <source>
        <dbReference type="ARBA" id="ARBA00022741"/>
    </source>
</evidence>
<dbReference type="GO" id="GO:0004519">
    <property type="term" value="F:endonuclease activity"/>
    <property type="evidence" value="ECO:0007669"/>
    <property type="project" value="UniProtKB-KW"/>
</dbReference>
<dbReference type="GO" id="GO:0016779">
    <property type="term" value="F:nucleotidyltransferase activity"/>
    <property type="evidence" value="ECO:0007669"/>
    <property type="project" value="UniProtKB-KW"/>
</dbReference>
<dbReference type="SUPFAM" id="SSF55464">
    <property type="entry name" value="Origin of replication-binding domain, RBD-like"/>
    <property type="match status" value="1"/>
</dbReference>
<dbReference type="AlphaFoldDB" id="A0AAE0DHN3"/>
<evidence type="ECO:0000256" key="5">
    <source>
        <dbReference type="ARBA" id="ARBA00022723"/>
    </source>
</evidence>
<evidence type="ECO:0000256" key="8">
    <source>
        <dbReference type="ARBA" id="ARBA00022801"/>
    </source>
</evidence>
<dbReference type="GO" id="GO:0006260">
    <property type="term" value="P:DNA replication"/>
    <property type="evidence" value="ECO:0007669"/>
    <property type="project" value="UniProtKB-KW"/>
</dbReference>
<evidence type="ECO:0000256" key="1">
    <source>
        <dbReference type="ARBA" id="ARBA00022679"/>
    </source>
</evidence>
<name>A0AAE0DHN3_9LECA</name>
<gene>
    <name evidence="13" type="ORF">OEA41_009451</name>
</gene>
<feature type="region of interest" description="Disordered" evidence="11">
    <location>
        <begin position="390"/>
        <end position="429"/>
    </location>
</feature>
<evidence type="ECO:0000259" key="12">
    <source>
        <dbReference type="PROSITE" id="PS52020"/>
    </source>
</evidence>
<keyword evidence="8" id="KW-0378">Hydrolase</keyword>
<keyword evidence="14" id="KW-1185">Reference proteome</keyword>
<keyword evidence="4" id="KW-0540">Nuclease</keyword>
<sequence>MDTLPEELFYVLLEHIWSLDDLGALCLVNQRAARLCANILPKTLWRIAYRTCHADCDNHQDEIPCDCSVVVPALQEPESVPFKVRAWLYRRASVRSFGTSEEVLRRCIVSVNEDMKNPYEYDPYDPEHGRRKLGIPFEEFCEGDDFEEREWKKVWLIFKRHMVMQRVQRVNLGDGTVRPEWRKSQEERANHQDEVGLTEKKNTKEKRTFQLQVMHSLMKSSLWKSRRGDGKYHFNGKHIYVTWSKSKTDSKEAFYEKLLTILPAGFRMFGGRELHQDGTRDYHVVFSFVEKVHMRDAHKRFSIEGDTNAIRFEKLKRGQRTSDFLENTMAYCAKDGDTFGERLSLEGAVAEQKKRKWQDVIDEPDVEKTWSMIRELDPRAYIVNHPALDKAMSKKRAKRAPTERERPAGKFRVLKKQKGCGNSVRAADP</sequence>
<dbReference type="GO" id="GO:0003677">
    <property type="term" value="F:DNA binding"/>
    <property type="evidence" value="ECO:0007669"/>
    <property type="project" value="UniProtKB-KW"/>
</dbReference>
<keyword evidence="9" id="KW-0190">Covalent protein-DNA linkage</keyword>
<dbReference type="EMBL" id="JASNWA010000009">
    <property type="protein sequence ID" value="KAK3170066.1"/>
    <property type="molecule type" value="Genomic_DNA"/>
</dbReference>
<keyword evidence="1" id="KW-0808">Transferase</keyword>
<keyword evidence="6" id="KW-0547">Nucleotide-binding</keyword>
<accession>A0AAE0DHN3</accession>
<dbReference type="GO" id="GO:0000166">
    <property type="term" value="F:nucleotide binding"/>
    <property type="evidence" value="ECO:0007669"/>
    <property type="project" value="UniProtKB-KW"/>
</dbReference>
<evidence type="ECO:0000256" key="4">
    <source>
        <dbReference type="ARBA" id="ARBA00022722"/>
    </source>
</evidence>
<dbReference type="Gene3D" id="3.40.1310.20">
    <property type="match status" value="1"/>
</dbReference>
<dbReference type="GO" id="GO:0046872">
    <property type="term" value="F:metal ion binding"/>
    <property type="evidence" value="ECO:0007669"/>
    <property type="project" value="UniProtKB-KW"/>
</dbReference>
<evidence type="ECO:0000313" key="14">
    <source>
        <dbReference type="Proteomes" id="UP001276659"/>
    </source>
</evidence>
<evidence type="ECO:0000256" key="2">
    <source>
        <dbReference type="ARBA" id="ARBA00022695"/>
    </source>
</evidence>
<reference evidence="13" key="1">
    <citation type="submission" date="2022-11" db="EMBL/GenBank/DDBJ databases">
        <title>Chromosomal genome sequence assembly and mating type (MAT) locus characterization of the leprose asexual lichenized fungus Lepraria neglecta (Nyl.) Erichsen.</title>
        <authorList>
            <person name="Allen J.L."/>
            <person name="Pfeffer B."/>
        </authorList>
    </citation>
    <scope>NUCLEOTIDE SEQUENCE</scope>
    <source>
        <strain evidence="13">Allen 5258</strain>
    </source>
</reference>
<evidence type="ECO:0000256" key="10">
    <source>
        <dbReference type="ARBA" id="ARBA00023125"/>
    </source>
</evidence>
<keyword evidence="5" id="KW-0479">Metal-binding</keyword>
<proteinExistence type="predicted"/>
<dbReference type="GO" id="GO:0016787">
    <property type="term" value="F:hydrolase activity"/>
    <property type="evidence" value="ECO:0007669"/>
    <property type="project" value="UniProtKB-KW"/>
</dbReference>
<evidence type="ECO:0000256" key="7">
    <source>
        <dbReference type="ARBA" id="ARBA00022759"/>
    </source>
</evidence>
<dbReference type="Proteomes" id="UP001276659">
    <property type="component" value="Unassembled WGS sequence"/>
</dbReference>
<protein>
    <recommendedName>
        <fullName evidence="12">CRESS-DNA virus Rep endonuclease domain-containing protein</fullName>
    </recommendedName>
</protein>
<evidence type="ECO:0000313" key="13">
    <source>
        <dbReference type="EMBL" id="KAK3170066.1"/>
    </source>
</evidence>
<feature type="domain" description="CRESS-DNA virus Rep endonuclease" evidence="12">
    <location>
        <begin position="233"/>
        <end position="345"/>
    </location>
</feature>
<comment type="caution">
    <text evidence="13">The sequence shown here is derived from an EMBL/GenBank/DDBJ whole genome shotgun (WGS) entry which is preliminary data.</text>
</comment>
<organism evidence="13 14">
    <name type="scientific">Lepraria neglecta</name>
    <dbReference type="NCBI Taxonomy" id="209136"/>
    <lineage>
        <taxon>Eukaryota</taxon>
        <taxon>Fungi</taxon>
        <taxon>Dikarya</taxon>
        <taxon>Ascomycota</taxon>
        <taxon>Pezizomycotina</taxon>
        <taxon>Lecanoromycetes</taxon>
        <taxon>OSLEUM clade</taxon>
        <taxon>Lecanoromycetidae</taxon>
        <taxon>Lecanorales</taxon>
        <taxon>Lecanorineae</taxon>
        <taxon>Stereocaulaceae</taxon>
        <taxon>Lepraria</taxon>
    </lineage>
</organism>
<evidence type="ECO:0000256" key="9">
    <source>
        <dbReference type="ARBA" id="ARBA00023124"/>
    </source>
</evidence>
<evidence type="ECO:0000256" key="3">
    <source>
        <dbReference type="ARBA" id="ARBA00022705"/>
    </source>
</evidence>
<keyword evidence="2" id="KW-0548">Nucleotidyltransferase</keyword>
<dbReference type="InterPro" id="IPR049912">
    <property type="entry name" value="CRESS_DNA_REP"/>
</dbReference>
<evidence type="ECO:0000256" key="11">
    <source>
        <dbReference type="SAM" id="MobiDB-lite"/>
    </source>
</evidence>
<keyword evidence="10" id="KW-0238">DNA-binding</keyword>
<dbReference type="PROSITE" id="PS52020">
    <property type="entry name" value="CRESS_DNA_REP"/>
    <property type="match status" value="1"/>
</dbReference>
<keyword evidence="7" id="KW-0255">Endonuclease</keyword>